<dbReference type="Proteomes" id="UP000178427">
    <property type="component" value="Unassembled WGS sequence"/>
</dbReference>
<sequence length="344" mass="37600">MRSPESGPGNRGEGADKPSRRLVLQGLASLGALAATPRIAQALTNEELLRERSDERYFNLLTKDPIARKQFQETPTRGEVASTLRSIAKTKAPWIEAFNRDAKRMHQGALAFRDGGGVLKGNGTILKIPIEGGGAGKDKFHYLVVTAAHVADKVPPPSGTHWTRHREERDVAVRDLSADELARTKSESNALLLPPLQEGKEDVTGEIGTVIAHGNGINAPVRKMYPSRLSPKVSFSVLTAMYMTLPKPVKYMHAADFDAVRMITLPYNETGKTGPRKDQPSPMNRASGSAFVYMPKDSKEMAFGGLLLSGTKAYPEGVSYDVGFILDHMYVREVIAEHQKNSLP</sequence>
<proteinExistence type="predicted"/>
<organism evidence="1 2">
    <name type="scientific">Candidatus Kaiserbacteria bacterium RIFCSPLOWO2_01_FULL_54_20</name>
    <dbReference type="NCBI Taxonomy" id="1798513"/>
    <lineage>
        <taxon>Bacteria</taxon>
        <taxon>Candidatus Kaiseribacteriota</taxon>
    </lineage>
</organism>
<comment type="caution">
    <text evidence="1">The sequence shown here is derived from an EMBL/GenBank/DDBJ whole genome shotgun (WGS) entry which is preliminary data.</text>
</comment>
<dbReference type="STRING" id="1798513.A3A40_00895"/>
<dbReference type="PROSITE" id="PS51318">
    <property type="entry name" value="TAT"/>
    <property type="match status" value="1"/>
</dbReference>
<protein>
    <submittedName>
        <fullName evidence="1">Uncharacterized protein</fullName>
    </submittedName>
</protein>
<reference evidence="1 2" key="1">
    <citation type="journal article" date="2016" name="Nat. Commun.">
        <title>Thousands of microbial genomes shed light on interconnected biogeochemical processes in an aquifer system.</title>
        <authorList>
            <person name="Anantharaman K."/>
            <person name="Brown C.T."/>
            <person name="Hug L.A."/>
            <person name="Sharon I."/>
            <person name="Castelle C.J."/>
            <person name="Probst A.J."/>
            <person name="Thomas B.C."/>
            <person name="Singh A."/>
            <person name="Wilkins M.J."/>
            <person name="Karaoz U."/>
            <person name="Brodie E.L."/>
            <person name="Williams K.H."/>
            <person name="Hubbard S.S."/>
            <person name="Banfield J.F."/>
        </authorList>
    </citation>
    <scope>NUCLEOTIDE SEQUENCE [LARGE SCALE GENOMIC DNA]</scope>
</reference>
<dbReference type="InterPro" id="IPR006311">
    <property type="entry name" value="TAT_signal"/>
</dbReference>
<evidence type="ECO:0000313" key="2">
    <source>
        <dbReference type="Proteomes" id="UP000178427"/>
    </source>
</evidence>
<dbReference type="EMBL" id="MFMA01000037">
    <property type="protein sequence ID" value="OGG73772.1"/>
    <property type="molecule type" value="Genomic_DNA"/>
</dbReference>
<accession>A0A1F6EKD3</accession>
<dbReference type="AlphaFoldDB" id="A0A1F6EKD3"/>
<name>A0A1F6EKD3_9BACT</name>
<gene>
    <name evidence="1" type="ORF">A3A40_00895</name>
</gene>
<evidence type="ECO:0000313" key="1">
    <source>
        <dbReference type="EMBL" id="OGG73772.1"/>
    </source>
</evidence>